<reference evidence="1 2" key="1">
    <citation type="submission" date="2018-03" db="EMBL/GenBank/DDBJ databases">
        <title>Genomes of Pezizomycetes fungi and the evolution of truffles.</title>
        <authorList>
            <person name="Murat C."/>
            <person name="Payen T."/>
            <person name="Noel B."/>
            <person name="Kuo A."/>
            <person name="Martin F.M."/>
        </authorList>
    </citation>
    <scope>NUCLEOTIDE SEQUENCE [LARGE SCALE GENOMIC DNA]</scope>
    <source>
        <strain evidence="1">091103-1</strain>
    </source>
</reference>
<comment type="caution">
    <text evidence="1">The sequence shown here is derived from an EMBL/GenBank/DDBJ whole genome shotgun (WGS) entry which is preliminary data.</text>
</comment>
<keyword evidence="2" id="KW-1185">Reference proteome</keyword>
<evidence type="ECO:0000313" key="1">
    <source>
        <dbReference type="EMBL" id="PWW75940.1"/>
    </source>
</evidence>
<sequence>RDCWWNTEKMIRQICTQAVPIFNLSYSQCQVLFLFDNSKIHNSLSANALHAYNMNLNTGSEVPIMQDIWFRDQTGNQVSQPINFPNLAHIPCTYRGKQKGLRVILQEWGLWHDGLPLECGSSQRNCVLGLLG</sequence>
<gene>
    <name evidence="1" type="ORF">C7212DRAFT_193287</name>
</gene>
<name>A0A317SQA8_9PEZI</name>
<protein>
    <recommendedName>
        <fullName evidence="3">DDE-1 domain-containing protein</fullName>
    </recommendedName>
</protein>
<evidence type="ECO:0008006" key="3">
    <source>
        <dbReference type="Google" id="ProtNLM"/>
    </source>
</evidence>
<evidence type="ECO:0000313" key="2">
    <source>
        <dbReference type="Proteomes" id="UP000246991"/>
    </source>
</evidence>
<dbReference type="PANTHER" id="PTHR35871">
    <property type="entry name" value="EXPRESSED PROTEIN"/>
    <property type="match status" value="1"/>
</dbReference>
<feature type="non-terminal residue" evidence="1">
    <location>
        <position position="1"/>
    </location>
</feature>
<organism evidence="1 2">
    <name type="scientific">Tuber magnatum</name>
    <name type="common">white Piedmont truffle</name>
    <dbReference type="NCBI Taxonomy" id="42249"/>
    <lineage>
        <taxon>Eukaryota</taxon>
        <taxon>Fungi</taxon>
        <taxon>Dikarya</taxon>
        <taxon>Ascomycota</taxon>
        <taxon>Pezizomycotina</taxon>
        <taxon>Pezizomycetes</taxon>
        <taxon>Pezizales</taxon>
        <taxon>Tuberaceae</taxon>
        <taxon>Tuber</taxon>
    </lineage>
</organism>
<dbReference type="STRING" id="42249.A0A317SQA8"/>
<dbReference type="Proteomes" id="UP000246991">
    <property type="component" value="Unassembled WGS sequence"/>
</dbReference>
<dbReference type="AlphaFoldDB" id="A0A317SQA8"/>
<proteinExistence type="predicted"/>
<accession>A0A317SQA8</accession>
<dbReference type="OrthoDB" id="5401962at2759"/>
<dbReference type="PANTHER" id="PTHR35871:SF1">
    <property type="entry name" value="CXC1-LIKE CYSTEINE CLUSTER ASSOCIATED WITH KDZ TRANSPOSASES DOMAIN-CONTAINING PROTEIN"/>
    <property type="match status" value="1"/>
</dbReference>
<dbReference type="EMBL" id="PYWC01000040">
    <property type="protein sequence ID" value="PWW75940.1"/>
    <property type="molecule type" value="Genomic_DNA"/>
</dbReference>